<evidence type="ECO:0000259" key="3">
    <source>
        <dbReference type="Pfam" id="PF12970"/>
    </source>
</evidence>
<dbReference type="OrthoDB" id="98874at2"/>
<organism evidence="4 5">
    <name type="scientific">Chitinophaga oryziterrae</name>
    <dbReference type="NCBI Taxonomy" id="1031224"/>
    <lineage>
        <taxon>Bacteria</taxon>
        <taxon>Pseudomonadati</taxon>
        <taxon>Bacteroidota</taxon>
        <taxon>Chitinophagia</taxon>
        <taxon>Chitinophagales</taxon>
        <taxon>Chitinophagaceae</taxon>
        <taxon>Chitinophaga</taxon>
    </lineage>
</organism>
<keyword evidence="5" id="KW-1185">Reference proteome</keyword>
<dbReference type="InterPro" id="IPR038765">
    <property type="entry name" value="Papain-like_cys_pep_sf"/>
</dbReference>
<dbReference type="AlphaFoldDB" id="A0A6N8JJ80"/>
<dbReference type="InterPro" id="IPR002931">
    <property type="entry name" value="Transglutaminase-like"/>
</dbReference>
<dbReference type="PROSITE" id="PS51257">
    <property type="entry name" value="PROKAR_LIPOPROTEIN"/>
    <property type="match status" value="1"/>
</dbReference>
<comment type="caution">
    <text evidence="4">The sequence shown here is derived from an EMBL/GenBank/DDBJ whole genome shotgun (WGS) entry which is preliminary data.</text>
</comment>
<dbReference type="Gene3D" id="2.60.40.3140">
    <property type="match status" value="1"/>
</dbReference>
<dbReference type="SUPFAM" id="SSF54001">
    <property type="entry name" value="Cysteine proteinases"/>
    <property type="match status" value="1"/>
</dbReference>
<dbReference type="Pfam" id="PF12970">
    <property type="entry name" value="DUF3858"/>
    <property type="match status" value="1"/>
</dbReference>
<protein>
    <submittedName>
        <fullName evidence="4">DUF3857 domain-containing protein</fullName>
    </submittedName>
</protein>
<evidence type="ECO:0000313" key="5">
    <source>
        <dbReference type="Proteomes" id="UP000468388"/>
    </source>
</evidence>
<accession>A0A6N8JJ80</accession>
<evidence type="ECO:0000259" key="1">
    <source>
        <dbReference type="Pfam" id="PF01841"/>
    </source>
</evidence>
<dbReference type="Pfam" id="PF12969">
    <property type="entry name" value="DUF3857"/>
    <property type="match status" value="1"/>
</dbReference>
<dbReference type="Pfam" id="PF01841">
    <property type="entry name" value="Transglut_core"/>
    <property type="match status" value="1"/>
</dbReference>
<feature type="domain" description="DUF3857" evidence="2">
    <location>
        <begin position="81"/>
        <end position="228"/>
    </location>
</feature>
<dbReference type="EMBL" id="WRXO01000011">
    <property type="protein sequence ID" value="MVT44426.1"/>
    <property type="molecule type" value="Genomic_DNA"/>
</dbReference>
<proteinExistence type="predicted"/>
<evidence type="ECO:0000313" key="4">
    <source>
        <dbReference type="EMBL" id="MVT44426.1"/>
    </source>
</evidence>
<feature type="domain" description="DUF3858" evidence="3">
    <location>
        <begin position="576"/>
        <end position="657"/>
    </location>
</feature>
<sequence>MHHIKSVAFPMHLLFGCLITFTAFSQDKDKVKFGRIDPKDFEKTKFELDTSAHAVVIADVGTSEFEMERDHFEIRFKRTCRVKIVDKNGYDAATVEIPLFKSGQSEERLLNLKASSYNLENGKVVETRMESKSVFTDQLKKDYLEKKFTLPAVKEGTIIEYSYLVSSPFYFNLQPWAFQGEYPCLWSEYSVTIPEYFDFIFLRQGYQQFTMNGEKSYDRKTYNISYTNNGGAGPTEHGSASASVTTSHWITKDVPALKEQEFTTTLRNHISKIEFQLATIRYPDSPLKPVLSTWPKLFEELDKDEDFGLTLDKNNGYLGDVVDGLTAGLTSDTAKARRIYNYVRQNFACTSHSGLYLTKSLKTVFSSHNGNETDINLLLVAMLRRAKLDAAPVILSTRQHGVTLEMYPLVNRFNYTIASVNTTTGTYFMDASYFYLGFGRLDGSCYNGHARIMTPEIPAISFEPDSLVEKKSTYVMLMGENGAIKGSFQQMPTYFESCKMRAQIKDKGKEEYFKSISRDFTSETVISNTAIEDLDDYEVPVKVKYDFEMKPEADGMLYINPMFSEARRENPFKSQERLYPVEMPFTVDDVYTMSLTIPEGYEVEELPKPAIVKLNETDGVFQYLIQKNENQIQLRSRVKLERATFAPAEYNLLRDFFDMVVKKQAEQIVLKKTK</sequence>
<name>A0A6N8JJ80_9BACT</name>
<dbReference type="Proteomes" id="UP000468388">
    <property type="component" value="Unassembled WGS sequence"/>
</dbReference>
<gene>
    <name evidence="4" type="ORF">GO495_27780</name>
</gene>
<dbReference type="Gene3D" id="3.10.620.30">
    <property type="match status" value="1"/>
</dbReference>
<dbReference type="RefSeq" id="WP_157303221.1">
    <property type="nucleotide sequence ID" value="NZ_BAAAZB010000036.1"/>
</dbReference>
<dbReference type="InterPro" id="IPR024544">
    <property type="entry name" value="DUF3858"/>
</dbReference>
<dbReference type="InterPro" id="IPR024618">
    <property type="entry name" value="DUF3857"/>
</dbReference>
<feature type="domain" description="Transglutaminase-like" evidence="1">
    <location>
        <begin position="321"/>
        <end position="400"/>
    </location>
</feature>
<evidence type="ECO:0000259" key="2">
    <source>
        <dbReference type="Pfam" id="PF12969"/>
    </source>
</evidence>
<dbReference type="Gene3D" id="2.60.120.1130">
    <property type="match status" value="1"/>
</dbReference>
<reference evidence="4 5" key="1">
    <citation type="submission" date="2019-12" db="EMBL/GenBank/DDBJ databases">
        <title>The draft genomic sequence of strain Chitinophaga oryziterrae JCM 16595.</title>
        <authorList>
            <person name="Zhang X."/>
        </authorList>
    </citation>
    <scope>NUCLEOTIDE SEQUENCE [LARGE SCALE GENOMIC DNA]</scope>
    <source>
        <strain evidence="4 5">JCM 16595</strain>
    </source>
</reference>